<dbReference type="Proteomes" id="UP000215590">
    <property type="component" value="Unassembled WGS sequence"/>
</dbReference>
<sequence length="44" mass="5077">MICIFSFADDQAKEIRCFPVKAAETDISGSFEFSIRKYHDTMIN</sequence>
<gene>
    <name evidence="1" type="ORF">CEV31_0948</name>
</gene>
<protein>
    <submittedName>
        <fullName evidence="1">Uncharacterized protein</fullName>
    </submittedName>
</protein>
<organism evidence="1 2">
    <name type="scientific">Brucella thiophenivorans</name>
    <dbReference type="NCBI Taxonomy" id="571255"/>
    <lineage>
        <taxon>Bacteria</taxon>
        <taxon>Pseudomonadati</taxon>
        <taxon>Pseudomonadota</taxon>
        <taxon>Alphaproteobacteria</taxon>
        <taxon>Hyphomicrobiales</taxon>
        <taxon>Brucellaceae</taxon>
        <taxon>Brucella/Ochrobactrum group</taxon>
        <taxon>Brucella</taxon>
    </lineage>
</organism>
<dbReference type="AlphaFoldDB" id="A0A256G0N4"/>
<dbReference type="EMBL" id="NNRJ01000014">
    <property type="protein sequence ID" value="OYR20665.1"/>
    <property type="molecule type" value="Genomic_DNA"/>
</dbReference>
<accession>A0A256G0N4</accession>
<reference evidence="1 2" key="1">
    <citation type="submission" date="2017-07" db="EMBL/GenBank/DDBJ databases">
        <title>Phylogenetic study on the rhizospheric bacterium Ochrobactrum sp. A44.</title>
        <authorList>
            <person name="Krzyzanowska D.M."/>
            <person name="Ossowicki A."/>
            <person name="Rajewska M."/>
            <person name="Maciag T."/>
            <person name="Kaczynski Z."/>
            <person name="Czerwicka M."/>
            <person name="Jafra S."/>
        </authorList>
    </citation>
    <scope>NUCLEOTIDE SEQUENCE [LARGE SCALE GENOMIC DNA]</scope>
    <source>
        <strain evidence="1 2">DSM 7216</strain>
    </source>
</reference>
<proteinExistence type="predicted"/>
<evidence type="ECO:0000313" key="2">
    <source>
        <dbReference type="Proteomes" id="UP000215590"/>
    </source>
</evidence>
<name>A0A256G0N4_9HYPH</name>
<keyword evidence="2" id="KW-1185">Reference proteome</keyword>
<evidence type="ECO:0000313" key="1">
    <source>
        <dbReference type="EMBL" id="OYR20665.1"/>
    </source>
</evidence>
<comment type="caution">
    <text evidence="1">The sequence shown here is derived from an EMBL/GenBank/DDBJ whole genome shotgun (WGS) entry which is preliminary data.</text>
</comment>